<proteinExistence type="predicted"/>
<sequence>MTPALLGYVLQAIQIIPDLIAAGQSVSALIAQTSASLRKMQAENRDPSAEEWAAQAQVINDLRSKLHAA</sequence>
<evidence type="ECO:0000313" key="1">
    <source>
        <dbReference type="EMBL" id="CAB4145071.1"/>
    </source>
</evidence>
<dbReference type="EMBL" id="LR796442">
    <property type="protein sequence ID" value="CAB4145071.1"/>
    <property type="molecule type" value="Genomic_DNA"/>
</dbReference>
<reference evidence="1" key="1">
    <citation type="submission" date="2020-04" db="EMBL/GenBank/DDBJ databases">
        <authorList>
            <person name="Chiriac C."/>
            <person name="Salcher M."/>
            <person name="Ghai R."/>
            <person name="Kavagutti S V."/>
        </authorList>
    </citation>
    <scope>NUCLEOTIDE SEQUENCE</scope>
</reference>
<protein>
    <submittedName>
        <fullName evidence="1">Uncharacterized protein</fullName>
    </submittedName>
</protein>
<name>A0A6J5MFW2_9CAUD</name>
<organism evidence="1">
    <name type="scientific">uncultured Caudovirales phage</name>
    <dbReference type="NCBI Taxonomy" id="2100421"/>
    <lineage>
        <taxon>Viruses</taxon>
        <taxon>Duplodnaviria</taxon>
        <taxon>Heunggongvirae</taxon>
        <taxon>Uroviricota</taxon>
        <taxon>Caudoviricetes</taxon>
        <taxon>Peduoviridae</taxon>
        <taxon>Maltschvirus</taxon>
        <taxon>Maltschvirus maltsch</taxon>
    </lineage>
</organism>
<dbReference type="EMBL" id="LR797004">
    <property type="protein sequence ID" value="CAB4180775.1"/>
    <property type="molecule type" value="Genomic_DNA"/>
</dbReference>
<gene>
    <name evidence="2" type="ORF">UFOVP1053_35</name>
    <name evidence="1" type="ORF">UFOVP472_35</name>
</gene>
<evidence type="ECO:0000313" key="2">
    <source>
        <dbReference type="EMBL" id="CAB4180775.1"/>
    </source>
</evidence>
<accession>A0A6J5MFW2</accession>